<name>A0A6S6TUQ4_9GAMM</name>
<protein>
    <submittedName>
        <fullName evidence="1">Uncharacterized protein</fullName>
    </submittedName>
</protein>
<proteinExistence type="predicted"/>
<evidence type="ECO:0000313" key="1">
    <source>
        <dbReference type="EMBL" id="CAA6818856.1"/>
    </source>
</evidence>
<reference evidence="1" key="1">
    <citation type="submission" date="2020-01" db="EMBL/GenBank/DDBJ databases">
        <authorList>
            <person name="Meier V. D."/>
            <person name="Meier V D."/>
        </authorList>
    </citation>
    <scope>NUCLEOTIDE SEQUENCE</scope>
    <source>
        <strain evidence="1">HLG_WM_MAG_08</strain>
    </source>
</reference>
<sequence length="160" mass="17736">MSQKTFEIPAMQEALTALGNTSSSLIIEALRDTEQLPKPPAPVPPAMLYSSEQAMENSYQSAAVLMRQLADSILDWRQQLPKDAQPAIMAILYGGMQIKVHRLSQESFHGIRIEGTLNDSPCMMLAHQSTVQMLCYVEKLAKGASRRKIGFIIEGEETEV</sequence>
<dbReference type="AlphaFoldDB" id="A0A6S6TUQ4"/>
<accession>A0A6S6TUQ4</accession>
<organism evidence="1">
    <name type="scientific">uncultured Thiotrichaceae bacterium</name>
    <dbReference type="NCBI Taxonomy" id="298394"/>
    <lineage>
        <taxon>Bacteria</taxon>
        <taxon>Pseudomonadati</taxon>
        <taxon>Pseudomonadota</taxon>
        <taxon>Gammaproteobacteria</taxon>
        <taxon>Thiotrichales</taxon>
        <taxon>Thiotrichaceae</taxon>
        <taxon>environmental samples</taxon>
    </lineage>
</organism>
<dbReference type="EMBL" id="CACVAV010000292">
    <property type="protein sequence ID" value="CAA6818856.1"/>
    <property type="molecule type" value="Genomic_DNA"/>
</dbReference>
<gene>
    <name evidence="1" type="ORF">HELGO_WM20457</name>
</gene>